<feature type="binding site" description="axial binding residue" evidence="18">
    <location>
        <position position="83"/>
    </location>
    <ligand>
        <name>heme b</name>
        <dbReference type="ChEBI" id="CHEBI:60344"/>
        <label>b562</label>
    </ligand>
    <ligandPart>
        <name>Fe</name>
        <dbReference type="ChEBI" id="CHEBI:18248"/>
    </ligandPart>
</feature>
<feature type="domain" description="Cytochrome b/b6 N-terminal region profile" evidence="20">
    <location>
        <begin position="1"/>
        <end position="209"/>
    </location>
</feature>
<evidence type="ECO:0000256" key="18">
    <source>
        <dbReference type="PIRSR" id="PIRSR038885-2"/>
    </source>
</evidence>
<dbReference type="GO" id="GO:0045275">
    <property type="term" value="C:respiratory chain complex III"/>
    <property type="evidence" value="ECO:0007669"/>
    <property type="project" value="InterPro"/>
</dbReference>
<evidence type="ECO:0000256" key="3">
    <source>
        <dbReference type="ARBA" id="ARBA00013531"/>
    </source>
</evidence>
<dbReference type="CDD" id="cd00284">
    <property type="entry name" value="Cytochrome_b_N"/>
    <property type="match status" value="1"/>
</dbReference>
<dbReference type="SUPFAM" id="SSF81342">
    <property type="entry name" value="Transmembrane di-heme cytochromes"/>
    <property type="match status" value="1"/>
</dbReference>
<evidence type="ECO:0000256" key="10">
    <source>
        <dbReference type="ARBA" id="ARBA00022982"/>
    </source>
</evidence>
<feature type="binding site" evidence="17">
    <location>
        <position position="201"/>
    </location>
    <ligand>
        <name>a ubiquinone</name>
        <dbReference type="ChEBI" id="CHEBI:16389"/>
    </ligand>
</feature>
<dbReference type="GO" id="GO:0046872">
    <property type="term" value="F:metal ion binding"/>
    <property type="evidence" value="ECO:0007669"/>
    <property type="project" value="UniProtKB-UniRule"/>
</dbReference>
<reference evidence="22" key="1">
    <citation type="journal article" date="2018" name="Mol. Phylogenet. Evol.">
        <title>Conservation of mitochondrial genome arrangements in brittle stars (Echinodermata, Ophiuroidea).</title>
        <authorList>
            <person name="Galaska M.P."/>
            <person name="Li Y."/>
            <person name="Kocot K.M."/>
            <person name="Mahon A.R."/>
            <person name="Halanych K.M."/>
        </authorList>
    </citation>
    <scope>NUCLEOTIDE SEQUENCE</scope>
    <source>
        <strain evidence="22">Op95.12C</strain>
    </source>
</reference>
<dbReference type="InterPro" id="IPR005798">
    <property type="entry name" value="Cyt_b/b6_C"/>
</dbReference>
<evidence type="ECO:0000256" key="5">
    <source>
        <dbReference type="ARBA" id="ARBA00022617"/>
    </source>
</evidence>
<evidence type="ECO:0000256" key="9">
    <source>
        <dbReference type="ARBA" id="ARBA00022792"/>
    </source>
</evidence>
<evidence type="ECO:0000313" key="22">
    <source>
        <dbReference type="EMBL" id="AYO99633.1"/>
    </source>
</evidence>
<keyword evidence="7 19" id="KW-0812">Transmembrane</keyword>
<keyword evidence="4 19" id="KW-0813">Transport</keyword>
<feature type="transmembrane region" description="Helical" evidence="19">
    <location>
        <begin position="288"/>
        <end position="308"/>
    </location>
</feature>
<protein>
    <recommendedName>
        <fullName evidence="3 19">Cytochrome b</fullName>
    </recommendedName>
</protein>
<feature type="binding site" description="axial binding residue" evidence="18">
    <location>
        <position position="97"/>
    </location>
    <ligand>
        <name>heme b</name>
        <dbReference type="ChEBI" id="CHEBI:60344"/>
        <label>b566</label>
    </ligand>
    <ligandPart>
        <name>Fe</name>
        <dbReference type="ChEBI" id="CHEBI:18248"/>
    </ligandPart>
</feature>
<dbReference type="Gene3D" id="1.20.810.10">
    <property type="entry name" value="Cytochrome Bc1 Complex, Chain C"/>
    <property type="match status" value="1"/>
</dbReference>
<evidence type="ECO:0000256" key="4">
    <source>
        <dbReference type="ARBA" id="ARBA00022448"/>
    </source>
</evidence>
<keyword evidence="9" id="KW-0999">Mitochondrion inner membrane</keyword>
<feature type="transmembrane region" description="Helical" evidence="19">
    <location>
        <begin position="229"/>
        <end position="250"/>
    </location>
</feature>
<evidence type="ECO:0000256" key="8">
    <source>
        <dbReference type="ARBA" id="ARBA00022723"/>
    </source>
</evidence>
<dbReference type="GO" id="GO:0008121">
    <property type="term" value="F:quinol-cytochrome-c reductase activity"/>
    <property type="evidence" value="ECO:0007669"/>
    <property type="project" value="InterPro"/>
</dbReference>
<dbReference type="AlphaFoldDB" id="A0A3G2WI60"/>
<evidence type="ECO:0000259" key="20">
    <source>
        <dbReference type="PROSITE" id="PS51002"/>
    </source>
</evidence>
<feature type="transmembrane region" description="Helical" evidence="19">
    <location>
        <begin position="140"/>
        <end position="158"/>
    </location>
</feature>
<gene>
    <name evidence="22" type="primary">cob</name>
</gene>
<comment type="cofactor">
    <cofactor evidence="18">
        <name>heme</name>
        <dbReference type="ChEBI" id="CHEBI:30413"/>
    </cofactor>
    <text evidence="18">Binds 2 heme groups non-covalently.</text>
</comment>
<sequence length="378" mass="42545">MTPFRKRHIAIKILNSTLWDLPTPSNLSIWWNFGSLIGLCLVVQILTGIFLAMHFVADISMAFSSISHICRDVNYGWLLRNIHANGASLFFICIYLHIGRGLYYGSFVNTITWNIGVILFLLSILTAFFGYVLPWGQMSFWAATVITNLVTAVPYIGVDIVQWVWGGFSVDSPTLQRFFVFHFLAPFLLAFLSVLHLLFLHETGSNNPLGVPSNYDKVPFHTYFTSKDVVGFIAFFIGLAILSLLCPAALTDPENYIPANPLVTPPHIQPEWYFLFAYAILRSLPNKLGGVGALVGAIFVLFLVPVFHFSSQNSCCYRPLSQIVFWLIVGNFFILTWVGSQPVEAPFIVLGQVASFFYFFSFITVIPLVSFLESKFWA</sequence>
<name>A0A3G2WI60_9ECHI</name>
<evidence type="ECO:0000256" key="12">
    <source>
        <dbReference type="ARBA" id="ARBA00023004"/>
    </source>
</evidence>
<dbReference type="PANTHER" id="PTHR19271:SF16">
    <property type="entry name" value="CYTOCHROME B"/>
    <property type="match status" value="1"/>
</dbReference>
<dbReference type="Pfam" id="PF00033">
    <property type="entry name" value="Cytochrome_B"/>
    <property type="match status" value="1"/>
</dbReference>
<comment type="similarity">
    <text evidence="16 19">Belongs to the cytochrome b family.</text>
</comment>
<accession>A0A3G2WI60</accession>
<dbReference type="InterPro" id="IPR016174">
    <property type="entry name" value="Di-haem_cyt_TM"/>
</dbReference>
<dbReference type="InterPro" id="IPR048260">
    <property type="entry name" value="Cytochrome_b_C_euk/bac"/>
</dbReference>
<feature type="transmembrane region" description="Helical" evidence="19">
    <location>
        <begin position="345"/>
        <end position="372"/>
    </location>
</feature>
<keyword evidence="12 18" id="KW-0408">Iron</keyword>
<evidence type="ECO:0000256" key="7">
    <source>
        <dbReference type="ARBA" id="ARBA00022692"/>
    </source>
</evidence>
<proteinExistence type="inferred from homology"/>
<evidence type="ECO:0000259" key="21">
    <source>
        <dbReference type="PROSITE" id="PS51003"/>
    </source>
</evidence>
<feature type="binding site" description="axial binding residue" evidence="18">
    <location>
        <position position="182"/>
    </location>
    <ligand>
        <name>heme b</name>
        <dbReference type="ChEBI" id="CHEBI:60344"/>
        <label>b562</label>
    </ligand>
    <ligandPart>
        <name>Fe</name>
        <dbReference type="ChEBI" id="CHEBI:18248"/>
    </ligandPart>
</feature>
<feature type="transmembrane region" description="Helical" evidence="19">
    <location>
        <begin position="110"/>
        <end position="133"/>
    </location>
</feature>
<dbReference type="EMBL" id="MH671880">
    <property type="protein sequence ID" value="AYO99633.1"/>
    <property type="molecule type" value="Genomic_DNA"/>
</dbReference>
<geneLocation type="mitochondrion" evidence="22"/>
<feature type="transmembrane region" description="Helical" evidence="19">
    <location>
        <begin position="320"/>
        <end position="339"/>
    </location>
</feature>
<dbReference type="PROSITE" id="PS51002">
    <property type="entry name" value="CYTB_NTER"/>
    <property type="match status" value="1"/>
</dbReference>
<dbReference type="SUPFAM" id="SSF81648">
    <property type="entry name" value="a domain/subunit of cytochrome bc1 complex (Ubiquinol-cytochrome c reductase)"/>
    <property type="match status" value="1"/>
</dbReference>
<evidence type="ECO:0000256" key="16">
    <source>
        <dbReference type="ARBA" id="ARBA00061233"/>
    </source>
</evidence>
<keyword evidence="10 19" id="KW-0249">Electron transport</keyword>
<dbReference type="InterPro" id="IPR030689">
    <property type="entry name" value="Cytochrome_b"/>
</dbReference>
<keyword evidence="13" id="KW-0830">Ubiquinone</keyword>
<feature type="transmembrane region" description="Helical" evidence="19">
    <location>
        <begin position="178"/>
        <end position="200"/>
    </location>
</feature>
<dbReference type="PANTHER" id="PTHR19271">
    <property type="entry name" value="CYTOCHROME B"/>
    <property type="match status" value="1"/>
</dbReference>
<evidence type="ECO:0000256" key="15">
    <source>
        <dbReference type="ARBA" id="ARBA00023136"/>
    </source>
</evidence>
<comment type="subcellular location">
    <subcellularLocation>
        <location evidence="2">Mitochondrion inner membrane</location>
        <topology evidence="2">Multi-pass membrane protein</topology>
    </subcellularLocation>
</comment>
<keyword evidence="8 18" id="KW-0479">Metal-binding</keyword>
<keyword evidence="14 19" id="KW-0496">Mitochondrion</keyword>
<keyword evidence="6 19" id="KW-0679">Respiratory chain</keyword>
<feature type="domain" description="Cytochrome b/b6 C-terminal region profile" evidence="21">
    <location>
        <begin position="210"/>
        <end position="378"/>
    </location>
</feature>
<evidence type="ECO:0000256" key="19">
    <source>
        <dbReference type="RuleBase" id="RU362117"/>
    </source>
</evidence>
<dbReference type="Pfam" id="PF00032">
    <property type="entry name" value="Cytochrom_B_C"/>
    <property type="match status" value="1"/>
</dbReference>
<dbReference type="InterPro" id="IPR036150">
    <property type="entry name" value="Cyt_b/b6_C_sf"/>
</dbReference>
<comment type="cofactor">
    <cofactor evidence="19">
        <name>heme b</name>
        <dbReference type="ChEBI" id="CHEBI:60344"/>
    </cofactor>
    <text evidence="19">Binds 2 heme groups non-covalently.</text>
</comment>
<dbReference type="GO" id="GO:0005743">
    <property type="term" value="C:mitochondrial inner membrane"/>
    <property type="evidence" value="ECO:0007669"/>
    <property type="project" value="UniProtKB-SubCell"/>
</dbReference>
<comment type="function">
    <text evidence="1 19">Component of the ubiquinol-cytochrome c reductase complex (complex III or cytochrome b-c1 complex) that is part of the mitochondrial respiratory chain. The b-c1 complex mediates electron transfer from ubiquinol to cytochrome c. Contributes to the generation of a proton gradient across the mitochondrial membrane that is then used for ATP synthesis.</text>
</comment>
<organism evidence="22">
    <name type="scientific">Ophioceres incipiens</name>
    <dbReference type="NCBI Taxonomy" id="1815129"/>
    <lineage>
        <taxon>Eukaryota</taxon>
        <taxon>Metazoa</taxon>
        <taxon>Echinodermata</taxon>
        <taxon>Eleutherozoa</taxon>
        <taxon>Asterozoa</taxon>
        <taxon>Ophiuroidea</taxon>
        <taxon>Myophiuroidea</taxon>
        <taxon>Metophiurida</taxon>
        <taxon>Ophintegrida</taxon>
        <taxon>Amphilepidida</taxon>
        <taxon>Ophiurina</taxon>
        <taxon>Ophiolepidina</taxon>
        <taxon>Ophiolepididae</taxon>
        <taxon>Ophioceres</taxon>
    </lineage>
</organism>
<dbReference type="PROSITE" id="PS51003">
    <property type="entry name" value="CYTB_CTER"/>
    <property type="match status" value="1"/>
</dbReference>
<feature type="binding site" description="axial binding residue" evidence="18">
    <location>
        <position position="196"/>
    </location>
    <ligand>
        <name>heme b</name>
        <dbReference type="ChEBI" id="CHEBI:60344"/>
        <label>b566</label>
    </ligand>
    <ligandPart>
        <name>Fe</name>
        <dbReference type="ChEBI" id="CHEBI:18248"/>
    </ligandPart>
</feature>
<keyword evidence="5 18" id="KW-0349">Heme</keyword>
<evidence type="ECO:0000256" key="17">
    <source>
        <dbReference type="PIRSR" id="PIRSR038885-1"/>
    </source>
</evidence>
<dbReference type="GO" id="GO:0016491">
    <property type="term" value="F:oxidoreductase activity"/>
    <property type="evidence" value="ECO:0007669"/>
    <property type="project" value="UniProtKB-UniRule"/>
</dbReference>
<keyword evidence="15 19" id="KW-0472">Membrane</keyword>
<dbReference type="CDD" id="cd00290">
    <property type="entry name" value="cytochrome_b_C"/>
    <property type="match status" value="1"/>
</dbReference>
<dbReference type="InterPro" id="IPR027387">
    <property type="entry name" value="Cytb/b6-like_sf"/>
</dbReference>
<evidence type="ECO:0000256" key="2">
    <source>
        <dbReference type="ARBA" id="ARBA00004448"/>
    </source>
</evidence>
<keyword evidence="11 19" id="KW-1133">Transmembrane helix</keyword>
<feature type="transmembrane region" description="Helical" evidence="19">
    <location>
        <begin position="29"/>
        <end position="56"/>
    </location>
</feature>
<dbReference type="FunFam" id="1.20.810.10:FF:000002">
    <property type="entry name" value="Cytochrome b"/>
    <property type="match status" value="1"/>
</dbReference>
<dbReference type="InterPro" id="IPR005797">
    <property type="entry name" value="Cyt_b/b6_N"/>
</dbReference>
<evidence type="ECO:0000256" key="1">
    <source>
        <dbReference type="ARBA" id="ARBA00002566"/>
    </source>
</evidence>
<evidence type="ECO:0000256" key="14">
    <source>
        <dbReference type="ARBA" id="ARBA00023128"/>
    </source>
</evidence>
<feature type="transmembrane region" description="Helical" evidence="19">
    <location>
        <begin position="77"/>
        <end position="98"/>
    </location>
</feature>
<evidence type="ECO:0000256" key="13">
    <source>
        <dbReference type="ARBA" id="ARBA00023075"/>
    </source>
</evidence>
<dbReference type="InterPro" id="IPR048259">
    <property type="entry name" value="Cytochrome_b_N_euk/bac"/>
</dbReference>
<evidence type="ECO:0000256" key="11">
    <source>
        <dbReference type="ARBA" id="ARBA00022989"/>
    </source>
</evidence>
<evidence type="ECO:0000256" key="6">
    <source>
        <dbReference type="ARBA" id="ARBA00022660"/>
    </source>
</evidence>
<dbReference type="GO" id="GO:0006122">
    <property type="term" value="P:mitochondrial electron transport, ubiquinol to cytochrome c"/>
    <property type="evidence" value="ECO:0007669"/>
    <property type="project" value="TreeGrafter"/>
</dbReference>
<dbReference type="PIRSF" id="PIRSF038885">
    <property type="entry name" value="COB"/>
    <property type="match status" value="1"/>
</dbReference>